<keyword evidence="3" id="KW-1185">Reference proteome</keyword>
<reference evidence="2 3" key="1">
    <citation type="journal article" date="2021" name="Nat. Commun.">
        <title>Incipient diploidization of the medicinal plant Perilla within 10,000 years.</title>
        <authorList>
            <person name="Zhang Y."/>
            <person name="Shen Q."/>
            <person name="Leng L."/>
            <person name="Zhang D."/>
            <person name="Chen S."/>
            <person name="Shi Y."/>
            <person name="Ning Z."/>
            <person name="Chen S."/>
        </authorList>
    </citation>
    <scope>NUCLEOTIDE SEQUENCE [LARGE SCALE GENOMIC DNA]</scope>
    <source>
        <strain evidence="3">cv. PC099</strain>
    </source>
</reference>
<feature type="region of interest" description="Disordered" evidence="1">
    <location>
        <begin position="85"/>
        <end position="144"/>
    </location>
</feature>
<evidence type="ECO:0000313" key="3">
    <source>
        <dbReference type="Proteomes" id="UP001190926"/>
    </source>
</evidence>
<organism evidence="2 3">
    <name type="scientific">Perilla frutescens var. hirtella</name>
    <name type="common">Perilla citriodora</name>
    <name type="synonym">Perilla setoyensis</name>
    <dbReference type="NCBI Taxonomy" id="608512"/>
    <lineage>
        <taxon>Eukaryota</taxon>
        <taxon>Viridiplantae</taxon>
        <taxon>Streptophyta</taxon>
        <taxon>Embryophyta</taxon>
        <taxon>Tracheophyta</taxon>
        <taxon>Spermatophyta</taxon>
        <taxon>Magnoliopsida</taxon>
        <taxon>eudicotyledons</taxon>
        <taxon>Gunneridae</taxon>
        <taxon>Pentapetalae</taxon>
        <taxon>asterids</taxon>
        <taxon>lamiids</taxon>
        <taxon>Lamiales</taxon>
        <taxon>Lamiaceae</taxon>
        <taxon>Nepetoideae</taxon>
        <taxon>Elsholtzieae</taxon>
        <taxon>Perilla</taxon>
    </lineage>
</organism>
<name>A0AAD4P6N3_PERFH</name>
<feature type="compositionally biased region" description="Basic and acidic residues" evidence="1">
    <location>
        <begin position="104"/>
        <end position="117"/>
    </location>
</feature>
<gene>
    <name evidence="2" type="ORF">C2S53_016416</name>
</gene>
<accession>A0AAD4P6N3</accession>
<evidence type="ECO:0000256" key="1">
    <source>
        <dbReference type="SAM" id="MobiDB-lite"/>
    </source>
</evidence>
<evidence type="ECO:0000313" key="2">
    <source>
        <dbReference type="EMBL" id="KAH6828893.1"/>
    </source>
</evidence>
<proteinExistence type="predicted"/>
<protein>
    <submittedName>
        <fullName evidence="2">Uncharacterized protein</fullName>
    </submittedName>
</protein>
<feature type="compositionally biased region" description="Polar residues" evidence="1">
    <location>
        <begin position="127"/>
        <end position="140"/>
    </location>
</feature>
<dbReference type="EMBL" id="SDAM02000120">
    <property type="protein sequence ID" value="KAH6828893.1"/>
    <property type="molecule type" value="Genomic_DNA"/>
</dbReference>
<dbReference type="Proteomes" id="UP001190926">
    <property type="component" value="Unassembled WGS sequence"/>
</dbReference>
<dbReference type="PANTHER" id="PTHR34190:SF10">
    <property type="entry name" value="TERNARY COMPLEX FACTOR MIP1 LEUCINE-ZIPPER DOMAIN-CONTAINING PROTEIN"/>
    <property type="match status" value="1"/>
</dbReference>
<sequence length="177" mass="20139">MELHHDNQDSPACFIPLIARFDRLDRLIQLLEEKRSLSRSEFSAVEAKNECWTVSSALDQVQHKGTLMERLAILEKRVLEIDEGNTSISRSRSSSSTTQGSEMIGKKDSERQRKDDIINGDGDTITKQQMEHPSTIQAQERASPAHGIVKEIAAASHKGRTQKKKSQKWTWLFRHIC</sequence>
<dbReference type="AlphaFoldDB" id="A0AAD4P6N3"/>
<comment type="caution">
    <text evidence="2">The sequence shown here is derived from an EMBL/GenBank/DDBJ whole genome shotgun (WGS) entry which is preliminary data.</text>
</comment>
<feature type="compositionally biased region" description="Low complexity" evidence="1">
    <location>
        <begin position="86"/>
        <end position="98"/>
    </location>
</feature>
<dbReference type="PANTHER" id="PTHR34190">
    <property type="entry name" value="EXPRESSED PROTEIN"/>
    <property type="match status" value="1"/>
</dbReference>